<comment type="similarity">
    <text evidence="1">Belongs to the iron-sulfur cluster assembly SufBD family.</text>
</comment>
<organism evidence="4 5">
    <name type="scientific">Filimonas effusa</name>
    <dbReference type="NCBI Taxonomy" id="2508721"/>
    <lineage>
        <taxon>Bacteria</taxon>
        <taxon>Pseudomonadati</taxon>
        <taxon>Bacteroidota</taxon>
        <taxon>Chitinophagia</taxon>
        <taxon>Chitinophagales</taxon>
        <taxon>Chitinophagaceae</taxon>
        <taxon>Filimonas</taxon>
    </lineage>
</organism>
<evidence type="ECO:0000256" key="1">
    <source>
        <dbReference type="ARBA" id="ARBA00043967"/>
    </source>
</evidence>
<dbReference type="InterPro" id="IPR045595">
    <property type="entry name" value="SufBD_N"/>
</dbReference>
<name>A0A4Q1D864_9BACT</name>
<comment type="caution">
    <text evidence="4">The sequence shown here is derived from an EMBL/GenBank/DDBJ whole genome shotgun (WGS) entry which is preliminary data.</text>
</comment>
<evidence type="ECO:0000313" key="5">
    <source>
        <dbReference type="Proteomes" id="UP000290545"/>
    </source>
</evidence>
<dbReference type="InterPro" id="IPR000825">
    <property type="entry name" value="SUF_FeS_clus_asmbl_SufBD_core"/>
</dbReference>
<dbReference type="PANTHER" id="PTHR43575:SF1">
    <property type="entry name" value="PROTEIN ABCI7, CHLOROPLASTIC"/>
    <property type="match status" value="1"/>
</dbReference>
<dbReference type="EMBL" id="SDHZ01000001">
    <property type="protein sequence ID" value="RXK85380.1"/>
    <property type="molecule type" value="Genomic_DNA"/>
</dbReference>
<accession>A0A4Q1D864</accession>
<dbReference type="SUPFAM" id="SSF101960">
    <property type="entry name" value="Stabilizer of iron transporter SufD"/>
    <property type="match status" value="1"/>
</dbReference>
<evidence type="ECO:0000313" key="4">
    <source>
        <dbReference type="EMBL" id="RXK85380.1"/>
    </source>
</evidence>
<reference evidence="4 5" key="1">
    <citation type="submission" date="2019-01" db="EMBL/GenBank/DDBJ databases">
        <title>Filimonas sp. strain TTM-71.</title>
        <authorList>
            <person name="Chen W.-M."/>
        </authorList>
    </citation>
    <scope>NUCLEOTIDE SEQUENCE [LARGE SCALE GENOMIC DNA]</scope>
    <source>
        <strain evidence="4 5">TTM-71</strain>
    </source>
</reference>
<evidence type="ECO:0000259" key="2">
    <source>
        <dbReference type="Pfam" id="PF01458"/>
    </source>
</evidence>
<proteinExistence type="inferred from homology"/>
<dbReference type="Proteomes" id="UP000290545">
    <property type="component" value="Unassembled WGS sequence"/>
</dbReference>
<dbReference type="NCBIfam" id="TIGR01981">
    <property type="entry name" value="sufD"/>
    <property type="match status" value="1"/>
</dbReference>
<dbReference type="Pfam" id="PF01458">
    <property type="entry name" value="SUFBD_core"/>
    <property type="match status" value="1"/>
</dbReference>
<dbReference type="AlphaFoldDB" id="A0A4Q1D864"/>
<dbReference type="InterPro" id="IPR037284">
    <property type="entry name" value="SUF_FeS_clus_asmbl_SufBD_sf"/>
</dbReference>
<feature type="domain" description="SUF system FeS cluster assembly SufBD N-terminal" evidence="3">
    <location>
        <begin position="4"/>
        <end position="169"/>
    </location>
</feature>
<feature type="domain" description="SUF system FeS cluster assembly SufBD core" evidence="2">
    <location>
        <begin position="179"/>
        <end position="407"/>
    </location>
</feature>
<dbReference type="InterPro" id="IPR011542">
    <property type="entry name" value="SUF_FeS_clus_asmbl_SufD"/>
</dbReference>
<dbReference type="GO" id="GO:0016226">
    <property type="term" value="P:iron-sulfur cluster assembly"/>
    <property type="evidence" value="ECO:0007669"/>
    <property type="project" value="InterPro"/>
</dbReference>
<dbReference type="OrthoDB" id="9768262at2"/>
<dbReference type="PANTHER" id="PTHR43575">
    <property type="entry name" value="PROTEIN ABCI7, CHLOROPLASTIC"/>
    <property type="match status" value="1"/>
</dbReference>
<dbReference type="InterPro" id="IPR055346">
    <property type="entry name" value="Fe-S_cluster_assembly_SufBD"/>
</dbReference>
<protein>
    <submittedName>
        <fullName evidence="4">Fe-S cluster assembly protein SufD</fullName>
    </submittedName>
</protein>
<gene>
    <name evidence="4" type="primary">sufD</name>
    <name evidence="4" type="ORF">ESB13_00715</name>
</gene>
<sequence>MNNNTSYINDQFRDLQVKDSSNKIAAVRSEAMQDFSDLGIPSVRHEEWKYTRISGLFNKEYQLAGKAASALTAADLEGIRLPGHDLATELFFINGVFAPALSVIHSSALTITFLDEAANHPDFKAKVEAHFNHSSQYLKDGINALNTAYMQGGLFLHVPDRKIVEGPVYIYNITDARSNAVLSQPRSLIYVGKQAEVKFVETYITIGETESLTNQVMEIVIEEAANVSYYKLQNDASHASQVSTTHFRQIGKSVFTSVTLSLNGAIVRNNLHAVMEASYSEAHLYGLYFQRGQGHIDNHTIVDNAVPHCESNELYKGILDGQSTGVFNGKIFVRKDAQKTNAFQSNKNVLLTDTASVNTKPQLEIFADDVKCSHGCTVGSLDTDALFYLQARGIPREAALALLLQGFAMDILEKIELEPIRTYVETLITQRLTGE</sequence>
<dbReference type="Pfam" id="PF19295">
    <property type="entry name" value="SufBD_N"/>
    <property type="match status" value="1"/>
</dbReference>
<dbReference type="RefSeq" id="WP_129001132.1">
    <property type="nucleotide sequence ID" value="NZ_SDHZ01000001.1"/>
</dbReference>
<evidence type="ECO:0000259" key="3">
    <source>
        <dbReference type="Pfam" id="PF19295"/>
    </source>
</evidence>
<keyword evidence="5" id="KW-1185">Reference proteome</keyword>